<dbReference type="InterPro" id="IPR051004">
    <property type="entry name" value="DC-SIGN_domain-containing"/>
</dbReference>
<keyword evidence="1" id="KW-0732">Signal</keyword>
<dbReference type="PANTHER" id="PTHR22802">
    <property type="entry name" value="C-TYPE LECTIN SUPERFAMILY MEMBER"/>
    <property type="match status" value="1"/>
</dbReference>
<organism evidence="3 4">
    <name type="scientific">Phyllotreta striolata</name>
    <name type="common">Striped flea beetle</name>
    <name type="synonym">Crioceris striolata</name>
    <dbReference type="NCBI Taxonomy" id="444603"/>
    <lineage>
        <taxon>Eukaryota</taxon>
        <taxon>Metazoa</taxon>
        <taxon>Ecdysozoa</taxon>
        <taxon>Arthropoda</taxon>
        <taxon>Hexapoda</taxon>
        <taxon>Insecta</taxon>
        <taxon>Pterygota</taxon>
        <taxon>Neoptera</taxon>
        <taxon>Endopterygota</taxon>
        <taxon>Coleoptera</taxon>
        <taxon>Polyphaga</taxon>
        <taxon>Cucujiformia</taxon>
        <taxon>Chrysomeloidea</taxon>
        <taxon>Chrysomelidae</taxon>
        <taxon>Galerucinae</taxon>
        <taxon>Alticini</taxon>
        <taxon>Phyllotreta</taxon>
    </lineage>
</organism>
<dbReference type="PROSITE" id="PS50041">
    <property type="entry name" value="C_TYPE_LECTIN_2"/>
    <property type="match status" value="1"/>
</dbReference>
<accession>A0A9N9TQA2</accession>
<gene>
    <name evidence="3" type="ORF">PHYEVI_LOCUS6576</name>
</gene>
<feature type="chain" id="PRO_5040257332" description="C-type lectin domain-containing protein" evidence="1">
    <location>
        <begin position="22"/>
        <end position="156"/>
    </location>
</feature>
<feature type="signal peptide" evidence="1">
    <location>
        <begin position="1"/>
        <end position="21"/>
    </location>
</feature>
<evidence type="ECO:0000256" key="1">
    <source>
        <dbReference type="SAM" id="SignalP"/>
    </source>
</evidence>
<keyword evidence="4" id="KW-1185">Reference proteome</keyword>
<dbReference type="InterPro" id="IPR016186">
    <property type="entry name" value="C-type_lectin-like/link_sf"/>
</dbReference>
<dbReference type="SMART" id="SM00034">
    <property type="entry name" value="CLECT"/>
    <property type="match status" value="1"/>
</dbReference>
<name>A0A9N9TQA2_PHYSR</name>
<evidence type="ECO:0000313" key="3">
    <source>
        <dbReference type="EMBL" id="CAG9860220.1"/>
    </source>
</evidence>
<dbReference type="Proteomes" id="UP001153712">
    <property type="component" value="Chromosome 3"/>
</dbReference>
<dbReference type="Pfam" id="PF00059">
    <property type="entry name" value="Lectin_C"/>
    <property type="match status" value="1"/>
</dbReference>
<evidence type="ECO:0000313" key="4">
    <source>
        <dbReference type="Proteomes" id="UP001153712"/>
    </source>
</evidence>
<dbReference type="PANTHER" id="PTHR22802:SF456">
    <property type="entry name" value="FI01427P"/>
    <property type="match status" value="1"/>
</dbReference>
<proteinExistence type="predicted"/>
<dbReference type="EMBL" id="OU900096">
    <property type="protein sequence ID" value="CAG9860220.1"/>
    <property type="molecule type" value="Genomic_DNA"/>
</dbReference>
<evidence type="ECO:0000259" key="2">
    <source>
        <dbReference type="PROSITE" id="PS50041"/>
    </source>
</evidence>
<feature type="domain" description="C-type lectin" evidence="2">
    <location>
        <begin position="35"/>
        <end position="155"/>
    </location>
</feature>
<protein>
    <recommendedName>
        <fullName evidence="2">C-type lectin domain-containing protein</fullName>
    </recommendedName>
</protein>
<dbReference type="Gene3D" id="3.10.100.10">
    <property type="entry name" value="Mannose-Binding Protein A, subunit A"/>
    <property type="match status" value="1"/>
</dbReference>
<dbReference type="AlphaFoldDB" id="A0A9N9TQA2"/>
<dbReference type="OrthoDB" id="6650247at2759"/>
<sequence>MFSNAAFITFAVCFIALGCSGESSTPQRWQQSVKAGNKTYFLFNQPLTLIEADIQCRQEKMKLLSIENEAEYRDLVAKINEFDTGNPLYVWSSGTLNSDGTWLWLSTREPITFFDWVGDFEPEPGMDCINLNFNFYPKGTYTTTACSTPSNFICEL</sequence>
<dbReference type="InterPro" id="IPR001304">
    <property type="entry name" value="C-type_lectin-like"/>
</dbReference>
<dbReference type="CDD" id="cd00037">
    <property type="entry name" value="CLECT"/>
    <property type="match status" value="1"/>
</dbReference>
<reference evidence="3" key="1">
    <citation type="submission" date="2022-01" db="EMBL/GenBank/DDBJ databases">
        <authorList>
            <person name="King R."/>
        </authorList>
    </citation>
    <scope>NUCLEOTIDE SEQUENCE</scope>
</reference>
<dbReference type="InterPro" id="IPR016187">
    <property type="entry name" value="CTDL_fold"/>
</dbReference>
<dbReference type="SUPFAM" id="SSF56436">
    <property type="entry name" value="C-type lectin-like"/>
    <property type="match status" value="1"/>
</dbReference>